<accession>C8N8M5</accession>
<dbReference type="Proteomes" id="UP000004870">
    <property type="component" value="Unassembled WGS sequence"/>
</dbReference>
<sequence length="112" mass="12388">MTPLMTPPTPPNDSDEFALGCALADAAVAAGVPHLIFSTLENVAAISHGDKYAPHFTDKARIADHIRGLPVAHSFIMLAFFYTNLLEYYIPRREGDTLLLPIYLPEDYRAPF</sequence>
<evidence type="ECO:0000256" key="2">
    <source>
        <dbReference type="ARBA" id="ARBA00022857"/>
    </source>
</evidence>
<gene>
    <name evidence="4" type="ORF">HMPREF0198_0852</name>
</gene>
<dbReference type="EMBL" id="ACKY01000038">
    <property type="protein sequence ID" value="EEV89021.1"/>
    <property type="molecule type" value="Genomic_DNA"/>
</dbReference>
<dbReference type="InterPro" id="IPR036291">
    <property type="entry name" value="NAD(P)-bd_dom_sf"/>
</dbReference>
<protein>
    <recommendedName>
        <fullName evidence="3">NmrA-like domain-containing protein</fullName>
    </recommendedName>
</protein>
<proteinExistence type="inferred from homology"/>
<dbReference type="PANTHER" id="PTHR42748">
    <property type="entry name" value="NITROGEN METABOLITE REPRESSION PROTEIN NMRA FAMILY MEMBER"/>
    <property type="match status" value="1"/>
</dbReference>
<dbReference type="InterPro" id="IPR008030">
    <property type="entry name" value="NmrA-like"/>
</dbReference>
<dbReference type="InterPro" id="IPR051164">
    <property type="entry name" value="NmrA-like_oxidored"/>
</dbReference>
<evidence type="ECO:0000259" key="3">
    <source>
        <dbReference type="Pfam" id="PF05368"/>
    </source>
</evidence>
<dbReference type="HOGENOM" id="CLU_2150982_0_0_6"/>
<comment type="similarity">
    <text evidence="1">Belongs to the NmrA-type oxidoreductase family.</text>
</comment>
<feature type="domain" description="NmrA-like" evidence="3">
    <location>
        <begin position="13"/>
        <end position="88"/>
    </location>
</feature>
<keyword evidence="2" id="KW-0521">NADP</keyword>
<dbReference type="Gene3D" id="3.40.50.720">
    <property type="entry name" value="NAD(P)-binding Rossmann-like Domain"/>
    <property type="match status" value="1"/>
</dbReference>
<feature type="non-terminal residue" evidence="4">
    <location>
        <position position="112"/>
    </location>
</feature>
<dbReference type="AlphaFoldDB" id="C8N8M5"/>
<keyword evidence="5" id="KW-1185">Reference proteome</keyword>
<dbReference type="PANTHER" id="PTHR42748:SF7">
    <property type="entry name" value="NMRA LIKE REDOX SENSOR 1-RELATED"/>
    <property type="match status" value="1"/>
</dbReference>
<comment type="caution">
    <text evidence="4">The sequence shown here is derived from an EMBL/GenBank/DDBJ whole genome shotgun (WGS) entry which is preliminary data.</text>
</comment>
<dbReference type="Pfam" id="PF05368">
    <property type="entry name" value="NmrA"/>
    <property type="match status" value="1"/>
</dbReference>
<evidence type="ECO:0000256" key="1">
    <source>
        <dbReference type="ARBA" id="ARBA00006328"/>
    </source>
</evidence>
<reference evidence="4 5" key="1">
    <citation type="submission" date="2009-08" db="EMBL/GenBank/DDBJ databases">
        <authorList>
            <person name="Qin X."/>
            <person name="Bachman B."/>
            <person name="Battles P."/>
            <person name="Bell A."/>
            <person name="Bess C."/>
            <person name="Bickham C."/>
            <person name="Chaboub L."/>
            <person name="Chen D."/>
            <person name="Coyle M."/>
            <person name="Deiros D.R."/>
            <person name="Dinh H."/>
            <person name="Forbes L."/>
            <person name="Fowler G."/>
            <person name="Francisco L."/>
            <person name="Fu Q."/>
            <person name="Gubbala S."/>
            <person name="Hale W."/>
            <person name="Han Y."/>
            <person name="Hemphill L."/>
            <person name="Highlander S.K."/>
            <person name="Hirani K."/>
            <person name="Hogues M."/>
            <person name="Jackson L."/>
            <person name="Jakkamsetti A."/>
            <person name="Javaid M."/>
            <person name="Jiang H."/>
            <person name="Korchina V."/>
            <person name="Kovar C."/>
            <person name="Lara F."/>
            <person name="Lee S."/>
            <person name="Mata R."/>
            <person name="Mathew T."/>
            <person name="Moen C."/>
            <person name="Morales K."/>
            <person name="Munidasa M."/>
            <person name="Nazareth L."/>
            <person name="Ngo R."/>
            <person name="Nguyen L."/>
            <person name="Okwuonu G."/>
            <person name="Ongeri F."/>
            <person name="Patil S."/>
            <person name="Petrosino J."/>
            <person name="Pham C."/>
            <person name="Pham P."/>
            <person name="Pu L.-L."/>
            <person name="Puazo M."/>
            <person name="Raj R."/>
            <person name="Reid J."/>
            <person name="Rouhana J."/>
            <person name="Saada N."/>
            <person name="Shang Y."/>
            <person name="Simmons D."/>
            <person name="Thornton R."/>
            <person name="Warren J."/>
            <person name="Weissenberger G."/>
            <person name="Zhang J."/>
            <person name="Zhang L."/>
            <person name="Zhou C."/>
            <person name="Zhu D."/>
            <person name="Muzny D."/>
            <person name="Worley K."/>
            <person name="Gibbs R."/>
        </authorList>
    </citation>
    <scope>NUCLEOTIDE SEQUENCE [LARGE SCALE GENOMIC DNA]</scope>
    <source>
        <strain evidence="5">ATCC 15826 / DSM 8339 / NCTC 10426 / 6573</strain>
    </source>
</reference>
<evidence type="ECO:0000313" key="5">
    <source>
        <dbReference type="Proteomes" id="UP000004870"/>
    </source>
</evidence>
<name>C8N8M5_CARH6</name>
<evidence type="ECO:0000313" key="4">
    <source>
        <dbReference type="EMBL" id="EEV89021.1"/>
    </source>
</evidence>
<organism evidence="4 5">
    <name type="scientific">Cardiobacterium hominis (strain ATCC 15826 / DSM 8339 / NCTC 10426 / 6573)</name>
    <dbReference type="NCBI Taxonomy" id="638300"/>
    <lineage>
        <taxon>Bacteria</taxon>
        <taxon>Pseudomonadati</taxon>
        <taxon>Pseudomonadota</taxon>
        <taxon>Gammaproteobacteria</taxon>
        <taxon>Cardiobacteriales</taxon>
        <taxon>Cardiobacteriaceae</taxon>
        <taxon>Cardiobacterium</taxon>
    </lineage>
</organism>
<dbReference type="SUPFAM" id="SSF51735">
    <property type="entry name" value="NAD(P)-binding Rossmann-fold domains"/>
    <property type="match status" value="1"/>
</dbReference>